<comment type="caution">
    <text evidence="1">The sequence shown here is derived from an EMBL/GenBank/DDBJ whole genome shotgun (WGS) entry which is preliminary data.</text>
</comment>
<sequence>CKASTSRTLETSACLKKNMSAPENARRQLIRRAIDSIADGSAGQAAHLEQERQRALELQAELQAGPQLRPGLLSEAESVAENYLRQVGRLAPNESLVGNMSVRVHGTDGRPIQVSVPRWETVKSLQERIGGGGLIMDGRPVANNRPLFDLWLRNQLGSLTVANGSQPRVQSTVRNAGG</sequence>
<name>A0A267DV82_9PLAT</name>
<protein>
    <submittedName>
        <fullName evidence="1">Uncharacterized protein</fullName>
    </submittedName>
</protein>
<feature type="non-terminal residue" evidence="1">
    <location>
        <position position="1"/>
    </location>
</feature>
<proteinExistence type="predicted"/>
<accession>A0A267DV82</accession>
<keyword evidence="2" id="KW-1185">Reference proteome</keyword>
<dbReference type="AlphaFoldDB" id="A0A267DV82"/>
<dbReference type="Proteomes" id="UP000215902">
    <property type="component" value="Unassembled WGS sequence"/>
</dbReference>
<evidence type="ECO:0000313" key="2">
    <source>
        <dbReference type="Proteomes" id="UP000215902"/>
    </source>
</evidence>
<dbReference type="EMBL" id="NIVC01003112">
    <property type="protein sequence ID" value="PAA53220.1"/>
    <property type="molecule type" value="Genomic_DNA"/>
</dbReference>
<evidence type="ECO:0000313" key="1">
    <source>
        <dbReference type="EMBL" id="PAA53220.1"/>
    </source>
</evidence>
<organism evidence="1 2">
    <name type="scientific">Macrostomum lignano</name>
    <dbReference type="NCBI Taxonomy" id="282301"/>
    <lineage>
        <taxon>Eukaryota</taxon>
        <taxon>Metazoa</taxon>
        <taxon>Spiralia</taxon>
        <taxon>Lophotrochozoa</taxon>
        <taxon>Platyhelminthes</taxon>
        <taxon>Rhabditophora</taxon>
        <taxon>Macrostomorpha</taxon>
        <taxon>Macrostomida</taxon>
        <taxon>Macrostomidae</taxon>
        <taxon>Macrostomum</taxon>
    </lineage>
</organism>
<reference evidence="1 2" key="1">
    <citation type="submission" date="2017-06" db="EMBL/GenBank/DDBJ databases">
        <title>A platform for efficient transgenesis in Macrostomum lignano, a flatworm model organism for stem cell research.</title>
        <authorList>
            <person name="Berezikov E."/>
        </authorList>
    </citation>
    <scope>NUCLEOTIDE SEQUENCE [LARGE SCALE GENOMIC DNA]</scope>
    <source>
        <strain evidence="1">DV1</strain>
        <tissue evidence="1">Whole organism</tissue>
    </source>
</reference>
<gene>
    <name evidence="1" type="ORF">BOX15_Mlig033779g1</name>
</gene>